<evidence type="ECO:0000313" key="1">
    <source>
        <dbReference type="EMBL" id="NDW14664.1"/>
    </source>
</evidence>
<protein>
    <submittedName>
        <fullName evidence="1">Uncharacterized protein</fullName>
    </submittedName>
</protein>
<dbReference type="RefSeq" id="WP_163105248.1">
    <property type="nucleotide sequence ID" value="NZ_JAAAWO010000002.1"/>
</dbReference>
<organism evidence="1 2">
    <name type="scientific">Alteromonas genovensis</name>
    <dbReference type="NCBI Taxonomy" id="471225"/>
    <lineage>
        <taxon>Bacteria</taxon>
        <taxon>Pseudomonadati</taxon>
        <taxon>Pseudomonadota</taxon>
        <taxon>Gammaproteobacteria</taxon>
        <taxon>Alteromonadales</taxon>
        <taxon>Alteromonadaceae</taxon>
        <taxon>Alteromonas/Salinimonas group</taxon>
        <taxon>Alteromonas</taxon>
    </lineage>
</organism>
<evidence type="ECO:0000313" key="2">
    <source>
        <dbReference type="Proteomes" id="UP000471381"/>
    </source>
</evidence>
<proteinExistence type="predicted"/>
<sequence length="105" mass="11885">MNKSILNHANTPLFLQAVNSELAACLSTPGEDFSTDRFRYLCDVRHKVVIRALARLDPDVRHSFAKEELEINNNLEKLAQGLLLNAKDEAVKFSRGRSAVKKYNK</sequence>
<reference evidence="1 2" key="1">
    <citation type="submission" date="2020-01" db="EMBL/GenBank/DDBJ databases">
        <title>Genomes of bacteria type strains.</title>
        <authorList>
            <person name="Chen J."/>
            <person name="Zhu S."/>
            <person name="Yang J."/>
        </authorList>
    </citation>
    <scope>NUCLEOTIDE SEQUENCE [LARGE SCALE GENOMIC DNA]</scope>
    <source>
        <strain evidence="1 2">LMG 24078</strain>
    </source>
</reference>
<gene>
    <name evidence="1" type="ORF">GTQ48_03840</name>
</gene>
<name>A0A6N9TBJ7_9ALTE</name>
<comment type="caution">
    <text evidence="1">The sequence shown here is derived from an EMBL/GenBank/DDBJ whole genome shotgun (WGS) entry which is preliminary data.</text>
</comment>
<dbReference type="EMBL" id="JAAAWO010000002">
    <property type="protein sequence ID" value="NDW14664.1"/>
    <property type="molecule type" value="Genomic_DNA"/>
</dbReference>
<dbReference type="AlphaFoldDB" id="A0A6N9TBJ7"/>
<accession>A0A6N9TBJ7</accession>
<keyword evidence="2" id="KW-1185">Reference proteome</keyword>
<dbReference type="Proteomes" id="UP000471381">
    <property type="component" value="Unassembled WGS sequence"/>
</dbReference>